<feature type="domain" description="PLA2c" evidence="11">
    <location>
        <begin position="39"/>
        <end position="611"/>
    </location>
</feature>
<dbReference type="SMART" id="SM00022">
    <property type="entry name" value="PLAc"/>
    <property type="match status" value="1"/>
</dbReference>
<comment type="similarity">
    <text evidence="1 9">Belongs to the lysophospholipase family.</text>
</comment>
<proteinExistence type="inferred from homology"/>
<evidence type="ECO:0000256" key="10">
    <source>
        <dbReference type="SAM" id="MobiDB-lite"/>
    </source>
</evidence>
<dbReference type="GO" id="GO:0046475">
    <property type="term" value="P:glycerophospholipid catabolic process"/>
    <property type="evidence" value="ECO:0007669"/>
    <property type="project" value="TreeGrafter"/>
</dbReference>
<keyword evidence="13" id="KW-1185">Reference proteome</keyword>
<dbReference type="AlphaFoldDB" id="A0A875S3V3"/>
<evidence type="ECO:0000256" key="4">
    <source>
        <dbReference type="ARBA" id="ARBA00022801"/>
    </source>
</evidence>
<dbReference type="PANTHER" id="PTHR10728:SF33">
    <property type="entry name" value="LYSOPHOSPHOLIPASE 1-RELATED"/>
    <property type="match status" value="1"/>
</dbReference>
<feature type="compositionally biased region" description="Polar residues" evidence="10">
    <location>
        <begin position="616"/>
        <end position="627"/>
    </location>
</feature>
<evidence type="ECO:0000256" key="2">
    <source>
        <dbReference type="ARBA" id="ARBA00013274"/>
    </source>
</evidence>
<evidence type="ECO:0000313" key="13">
    <source>
        <dbReference type="Proteomes" id="UP000662931"/>
    </source>
</evidence>
<dbReference type="GO" id="GO:0004623">
    <property type="term" value="F:phospholipase A2 activity"/>
    <property type="evidence" value="ECO:0007669"/>
    <property type="project" value="TreeGrafter"/>
</dbReference>
<keyword evidence="7" id="KW-0325">Glycoprotein</keyword>
<dbReference type="InterPro" id="IPR002642">
    <property type="entry name" value="LysoPLipase_cat_dom"/>
</dbReference>
<dbReference type="GO" id="GO:0005783">
    <property type="term" value="C:endoplasmic reticulum"/>
    <property type="evidence" value="ECO:0007669"/>
    <property type="project" value="TreeGrafter"/>
</dbReference>
<dbReference type="GO" id="GO:0005829">
    <property type="term" value="C:cytosol"/>
    <property type="evidence" value="ECO:0007669"/>
    <property type="project" value="TreeGrafter"/>
</dbReference>
<dbReference type="SUPFAM" id="SSF52151">
    <property type="entry name" value="FabD/lysophospholipase-like"/>
    <property type="match status" value="1"/>
</dbReference>
<dbReference type="EMBL" id="CP064815">
    <property type="protein sequence ID" value="QPG76351.1"/>
    <property type="molecule type" value="Genomic_DNA"/>
</dbReference>
<dbReference type="KEGG" id="bnn:FOA43_003739"/>
<dbReference type="Proteomes" id="UP000662931">
    <property type="component" value="Chromosome 4"/>
</dbReference>
<evidence type="ECO:0000256" key="1">
    <source>
        <dbReference type="ARBA" id="ARBA00008780"/>
    </source>
</evidence>
<feature type="chain" id="PRO_5034347524" description="Lysophospholipase" evidence="9">
    <location>
        <begin position="22"/>
        <end position="684"/>
    </location>
</feature>
<evidence type="ECO:0000256" key="8">
    <source>
        <dbReference type="PROSITE-ProRule" id="PRU00555"/>
    </source>
</evidence>
<organism evidence="12 13">
    <name type="scientific">Eeniella nana</name>
    <name type="common">Yeast</name>
    <name type="synonym">Brettanomyces nanus</name>
    <dbReference type="NCBI Taxonomy" id="13502"/>
    <lineage>
        <taxon>Eukaryota</taxon>
        <taxon>Fungi</taxon>
        <taxon>Dikarya</taxon>
        <taxon>Ascomycota</taxon>
        <taxon>Saccharomycotina</taxon>
        <taxon>Pichiomycetes</taxon>
        <taxon>Pichiales</taxon>
        <taxon>Pichiaceae</taxon>
        <taxon>Brettanomyces</taxon>
    </lineage>
</organism>
<evidence type="ECO:0000313" key="12">
    <source>
        <dbReference type="EMBL" id="QPG76351.1"/>
    </source>
</evidence>
<keyword evidence="5 8" id="KW-0442">Lipid degradation</keyword>
<name>A0A875S3V3_EENNA</name>
<feature type="signal peptide" evidence="9">
    <location>
        <begin position="1"/>
        <end position="21"/>
    </location>
</feature>
<dbReference type="PANTHER" id="PTHR10728">
    <property type="entry name" value="CYTOSOLIC PHOSPHOLIPASE A2"/>
    <property type="match status" value="1"/>
</dbReference>
<reference evidence="12" key="1">
    <citation type="submission" date="2020-10" db="EMBL/GenBank/DDBJ databases">
        <authorList>
            <person name="Roach M.J.R."/>
        </authorList>
    </citation>
    <scope>NUCLEOTIDE SEQUENCE</scope>
    <source>
        <strain evidence="12">CBS 1945</strain>
    </source>
</reference>
<dbReference type="PROSITE" id="PS51210">
    <property type="entry name" value="PLA2C"/>
    <property type="match status" value="1"/>
</dbReference>
<dbReference type="InterPro" id="IPR016035">
    <property type="entry name" value="Acyl_Trfase/lysoPLipase"/>
</dbReference>
<comment type="catalytic activity">
    <reaction evidence="9">
        <text>a 1-acyl-sn-glycero-3-phosphocholine + H2O = sn-glycerol 3-phosphocholine + a fatty acid + H(+)</text>
        <dbReference type="Rhea" id="RHEA:15177"/>
        <dbReference type="ChEBI" id="CHEBI:15377"/>
        <dbReference type="ChEBI" id="CHEBI:15378"/>
        <dbReference type="ChEBI" id="CHEBI:16870"/>
        <dbReference type="ChEBI" id="CHEBI:28868"/>
        <dbReference type="ChEBI" id="CHEBI:58168"/>
        <dbReference type="EC" id="3.1.1.5"/>
    </reaction>
</comment>
<keyword evidence="3 9" id="KW-0732">Signal</keyword>
<sequence>MKLLPQSAFALIASFVSLTAANYAPSYGKCPSKNVMVPPGGQSEGLLRKNTLLSENEYEWVQGRRNKTTSNLVDFLNGLNLTDFDGDNYFDDYFENGNDSQSTINVGLSFSGGSFRALLTGAGEISALDSRTKSSGNSTGLQGLLDSAVYLSALSGGSIMLSSLIFQNWSSVDQILDNNEIWNFTESPVSTDLTFWANLLSEAKVRETAGYDITLIDLFGRILSKYMFANYEDDGDDLAWSEIQTMDAFVDHEMPYPMILATGGVDSNMSDFSYNVFEISPYEFGSWSPFVGGFTEMEYLGTSYKAGKPANSSKQCTVKFDNAGLMVAYSSDFIAAWSEYLPEITSGNQTALDALTDSESGTMLGSSFNVSVSTLSSLFNMVNTDTQDVLYALMANPFFESTLPSNESDIPSNKTLKLVDGGLFDEGVPMDPFLVPAREVDVVFAYDNSGDTNDTWPDGTSLLATKRRWEKSFPDDNFYDIPDSADDFIAQGLNTRPVFFGCNGTSLITDEIEGDNADEFNYMKPLLVYIPNTNMTELSNTSRVVFTDEERDSMIQGGFEVATRLNFTLDDEFAQCAGCAILRRSMERRNTDFGKQCQRCFDKYCYDSGNENTQNLDEENLPTSLYGNGNGSTASSSATGTATGTATSSATTTSTSSSKGGAESSVNPKHSFWLGLMVMMLWQL</sequence>
<keyword evidence="4 8" id="KW-0378">Hydrolase</keyword>
<gene>
    <name evidence="12" type="ORF">FOA43_003739</name>
</gene>
<evidence type="ECO:0000256" key="3">
    <source>
        <dbReference type="ARBA" id="ARBA00022729"/>
    </source>
</evidence>
<accession>A0A875S3V3</accession>
<dbReference type="GeneID" id="62197139"/>
<evidence type="ECO:0000259" key="11">
    <source>
        <dbReference type="PROSITE" id="PS51210"/>
    </source>
</evidence>
<feature type="region of interest" description="Disordered" evidence="10">
    <location>
        <begin position="616"/>
        <end position="666"/>
    </location>
</feature>
<evidence type="ECO:0000256" key="9">
    <source>
        <dbReference type="RuleBase" id="RU362103"/>
    </source>
</evidence>
<dbReference type="Gene3D" id="3.40.1090.10">
    <property type="entry name" value="Cytosolic phospholipase A2 catalytic domain"/>
    <property type="match status" value="1"/>
</dbReference>
<evidence type="ECO:0000256" key="7">
    <source>
        <dbReference type="ARBA" id="ARBA00023180"/>
    </source>
</evidence>
<protein>
    <recommendedName>
        <fullName evidence="2 9">Lysophospholipase</fullName>
        <ecNumber evidence="2 9">3.1.1.5</ecNumber>
    </recommendedName>
</protein>
<dbReference type="RefSeq" id="XP_038779916.1">
    <property type="nucleotide sequence ID" value="XM_038923988.1"/>
</dbReference>
<dbReference type="OrthoDB" id="4084751at2759"/>
<keyword evidence="6 8" id="KW-0443">Lipid metabolism</keyword>
<evidence type="ECO:0000256" key="5">
    <source>
        <dbReference type="ARBA" id="ARBA00022963"/>
    </source>
</evidence>
<dbReference type="Pfam" id="PF01735">
    <property type="entry name" value="PLA2_B"/>
    <property type="match status" value="1"/>
</dbReference>
<feature type="compositionally biased region" description="Low complexity" evidence="10">
    <location>
        <begin position="631"/>
        <end position="665"/>
    </location>
</feature>
<dbReference type="EC" id="3.1.1.5" evidence="2 9"/>
<evidence type="ECO:0000256" key="6">
    <source>
        <dbReference type="ARBA" id="ARBA00023098"/>
    </source>
</evidence>
<dbReference type="GO" id="GO:0004622">
    <property type="term" value="F:phosphatidylcholine lysophospholipase activity"/>
    <property type="evidence" value="ECO:0007669"/>
    <property type="project" value="UniProtKB-EC"/>
</dbReference>